<dbReference type="PROSITE" id="PS51257">
    <property type="entry name" value="PROKAR_LIPOPROTEIN"/>
    <property type="match status" value="1"/>
</dbReference>
<protein>
    <recommendedName>
        <fullName evidence="2">DUF6705 domain-containing protein</fullName>
    </recommendedName>
</protein>
<evidence type="ECO:0000259" key="2">
    <source>
        <dbReference type="Pfam" id="PF20448"/>
    </source>
</evidence>
<name>A0ABU2KIE5_9FLAO</name>
<dbReference type="Pfam" id="PF20448">
    <property type="entry name" value="DUF6705"/>
    <property type="match status" value="1"/>
</dbReference>
<reference evidence="4" key="1">
    <citation type="submission" date="2023-07" db="EMBL/GenBank/DDBJ databases">
        <title>Isolating and identifying novel microbial strains from the Mariana Trench.</title>
        <authorList>
            <person name="Fu H."/>
        </authorList>
    </citation>
    <scope>NUCLEOTIDE SEQUENCE [LARGE SCALE GENOMIC DNA]</scope>
    <source>
        <strain evidence="4">T-y2</strain>
    </source>
</reference>
<organism evidence="3 4">
    <name type="scientific">Mesonia ostreae</name>
    <dbReference type="NCBI Taxonomy" id="861110"/>
    <lineage>
        <taxon>Bacteria</taxon>
        <taxon>Pseudomonadati</taxon>
        <taxon>Bacteroidota</taxon>
        <taxon>Flavobacteriia</taxon>
        <taxon>Flavobacteriales</taxon>
        <taxon>Flavobacteriaceae</taxon>
        <taxon>Mesonia</taxon>
    </lineage>
</organism>
<sequence>MKRIIYIFSLTLMVFACKAQTVSLTNVNWLTIPDGAYVKDTDGKLNAFLGTWKWTDGNDEFTVVFVKKLMYDGDGTRKFSQDKILGGYRYVNNGVEIANTLNFTTSFNVDDTSTFANFAKIITGINDDLKSLRMQVGDAIKHKSLSGSFELIDILILPNGNYSTTQAHWTLREKEFISINGNPPLPEDGIGLPDDIILTKQ</sequence>
<dbReference type="RefSeq" id="WP_311401421.1">
    <property type="nucleotide sequence ID" value="NZ_JAVRBG010000006.1"/>
</dbReference>
<dbReference type="InterPro" id="IPR046551">
    <property type="entry name" value="DUF6705"/>
</dbReference>
<evidence type="ECO:0000313" key="4">
    <source>
        <dbReference type="Proteomes" id="UP001182991"/>
    </source>
</evidence>
<evidence type="ECO:0000313" key="3">
    <source>
        <dbReference type="EMBL" id="MDT0294487.1"/>
    </source>
</evidence>
<keyword evidence="1" id="KW-0732">Signal</keyword>
<gene>
    <name evidence="3" type="ORF">RLT85_07555</name>
</gene>
<dbReference type="EMBL" id="JAVRBG010000006">
    <property type="protein sequence ID" value="MDT0294487.1"/>
    <property type="molecule type" value="Genomic_DNA"/>
</dbReference>
<comment type="caution">
    <text evidence="3">The sequence shown here is derived from an EMBL/GenBank/DDBJ whole genome shotgun (WGS) entry which is preliminary data.</text>
</comment>
<accession>A0ABU2KIE5</accession>
<feature type="domain" description="DUF6705" evidence="2">
    <location>
        <begin position="1"/>
        <end position="201"/>
    </location>
</feature>
<keyword evidence="4" id="KW-1185">Reference proteome</keyword>
<feature type="signal peptide" evidence="1">
    <location>
        <begin position="1"/>
        <end position="19"/>
    </location>
</feature>
<feature type="chain" id="PRO_5046039469" description="DUF6705 domain-containing protein" evidence="1">
    <location>
        <begin position="20"/>
        <end position="201"/>
    </location>
</feature>
<dbReference type="Proteomes" id="UP001182991">
    <property type="component" value="Unassembled WGS sequence"/>
</dbReference>
<proteinExistence type="predicted"/>
<evidence type="ECO:0000256" key="1">
    <source>
        <dbReference type="SAM" id="SignalP"/>
    </source>
</evidence>